<gene>
    <name evidence="5" type="ORF">IHE71_22865</name>
</gene>
<sequence>MPLSELRGLLARHARTGQTTVMDGVRLCRFDRPAAPATSMSGTSLAIVAEGGKRLALGNQMHDYGPGQYLVTSADLPVTGQVLDSAGPTLGFGMTLEPAELTDLILDADLPPRPAGTRVIAVSDAPDELLDAVVRLLRLLDRPKDRKVLAPLIKREILWRLLTGDNGGAIQQIARSESTHIRRAIRWIRDNYSEPLKVEELAELAGLSVSAFHRNFRAVTSMSPIQFQKQIRLQEARLLLADSEYDVTTTGHQVGYVSASQFSREYRRQFGAPPSVDSARLRDRAATPALP</sequence>
<evidence type="ECO:0000256" key="3">
    <source>
        <dbReference type="ARBA" id="ARBA00023163"/>
    </source>
</evidence>
<evidence type="ECO:0000256" key="1">
    <source>
        <dbReference type="ARBA" id="ARBA00023015"/>
    </source>
</evidence>
<evidence type="ECO:0000259" key="4">
    <source>
        <dbReference type="PROSITE" id="PS01124"/>
    </source>
</evidence>
<dbReference type="Proteomes" id="UP000625527">
    <property type="component" value="Unassembled WGS sequence"/>
</dbReference>
<name>A0ABR9N4E6_9MICO</name>
<dbReference type="RefSeq" id="WP_192865095.1">
    <property type="nucleotide sequence ID" value="NZ_JADAQT010000109.1"/>
</dbReference>
<dbReference type="InterPro" id="IPR009594">
    <property type="entry name" value="Tscrpt_reg_HTH_AraC_N"/>
</dbReference>
<accession>A0ABR9N4E6</accession>
<reference evidence="5 6" key="1">
    <citation type="submission" date="2020-10" db="EMBL/GenBank/DDBJ databases">
        <title>Myceligenerans pegani sp. nov., an endophytic actinomycete isolated from Peganum harmala L. in Xinjiang, China.</title>
        <authorList>
            <person name="Xin L."/>
        </authorList>
    </citation>
    <scope>NUCLEOTIDE SEQUENCE [LARGE SCALE GENOMIC DNA]</scope>
    <source>
        <strain evidence="5 6">TRM65318</strain>
    </source>
</reference>
<dbReference type="SUPFAM" id="SSF46689">
    <property type="entry name" value="Homeodomain-like"/>
    <property type="match status" value="2"/>
</dbReference>
<evidence type="ECO:0000313" key="6">
    <source>
        <dbReference type="Proteomes" id="UP000625527"/>
    </source>
</evidence>
<dbReference type="InterPro" id="IPR009057">
    <property type="entry name" value="Homeodomain-like_sf"/>
</dbReference>
<dbReference type="SMART" id="SM00342">
    <property type="entry name" value="HTH_ARAC"/>
    <property type="match status" value="1"/>
</dbReference>
<evidence type="ECO:0000313" key="5">
    <source>
        <dbReference type="EMBL" id="MBE1878540.1"/>
    </source>
</evidence>
<dbReference type="PROSITE" id="PS00041">
    <property type="entry name" value="HTH_ARAC_FAMILY_1"/>
    <property type="match status" value="1"/>
</dbReference>
<dbReference type="InterPro" id="IPR018062">
    <property type="entry name" value="HTH_AraC-typ_CS"/>
</dbReference>
<dbReference type="Gene3D" id="1.10.10.60">
    <property type="entry name" value="Homeodomain-like"/>
    <property type="match status" value="1"/>
</dbReference>
<dbReference type="SUPFAM" id="SSF51215">
    <property type="entry name" value="Regulatory protein AraC"/>
    <property type="match status" value="1"/>
</dbReference>
<keyword evidence="1" id="KW-0805">Transcription regulation</keyword>
<dbReference type="Pfam" id="PF06719">
    <property type="entry name" value="AraC_N"/>
    <property type="match status" value="1"/>
</dbReference>
<dbReference type="PANTHER" id="PTHR43436">
    <property type="entry name" value="ARAC-FAMILY TRANSCRIPTIONAL REGULATOR"/>
    <property type="match status" value="1"/>
</dbReference>
<dbReference type="PROSITE" id="PS01124">
    <property type="entry name" value="HTH_ARAC_FAMILY_2"/>
    <property type="match status" value="1"/>
</dbReference>
<comment type="caution">
    <text evidence="5">The sequence shown here is derived from an EMBL/GenBank/DDBJ whole genome shotgun (WGS) entry which is preliminary data.</text>
</comment>
<keyword evidence="3" id="KW-0804">Transcription</keyword>
<dbReference type="InterPro" id="IPR018060">
    <property type="entry name" value="HTH_AraC"/>
</dbReference>
<evidence type="ECO:0000256" key="2">
    <source>
        <dbReference type="ARBA" id="ARBA00023125"/>
    </source>
</evidence>
<dbReference type="InterPro" id="IPR037923">
    <property type="entry name" value="HTH-like"/>
</dbReference>
<dbReference type="EMBL" id="JADAQT010000109">
    <property type="protein sequence ID" value="MBE1878540.1"/>
    <property type="molecule type" value="Genomic_DNA"/>
</dbReference>
<keyword evidence="2" id="KW-0238">DNA-binding</keyword>
<dbReference type="Pfam" id="PF12833">
    <property type="entry name" value="HTH_18"/>
    <property type="match status" value="1"/>
</dbReference>
<dbReference type="PANTHER" id="PTHR43436:SF1">
    <property type="entry name" value="TRANSCRIPTIONAL REGULATORY PROTEIN"/>
    <property type="match status" value="1"/>
</dbReference>
<feature type="domain" description="HTH araC/xylS-type" evidence="4">
    <location>
        <begin position="182"/>
        <end position="280"/>
    </location>
</feature>
<keyword evidence="6" id="KW-1185">Reference proteome</keyword>
<protein>
    <submittedName>
        <fullName evidence="5">AraC family transcriptional regulator</fullName>
    </submittedName>
</protein>
<proteinExistence type="predicted"/>
<organism evidence="5 6">
    <name type="scientific">Myceligenerans pegani</name>
    <dbReference type="NCBI Taxonomy" id="2776917"/>
    <lineage>
        <taxon>Bacteria</taxon>
        <taxon>Bacillati</taxon>
        <taxon>Actinomycetota</taxon>
        <taxon>Actinomycetes</taxon>
        <taxon>Micrococcales</taxon>
        <taxon>Promicromonosporaceae</taxon>
        <taxon>Myceligenerans</taxon>
    </lineage>
</organism>